<reference evidence="1 2" key="1">
    <citation type="submission" date="2013-09" db="EMBL/GenBank/DDBJ databases">
        <authorList>
            <person name="Zeng Z."/>
            <person name="Chen C."/>
        </authorList>
    </citation>
    <scope>NUCLEOTIDE SEQUENCE [LARGE SCALE GENOMIC DNA]</scope>
    <source>
        <strain evidence="1 2">WB 3.3-2</strain>
    </source>
</reference>
<protein>
    <recommendedName>
        <fullName evidence="3">Response regulatory domain-containing protein</fullName>
    </recommendedName>
</protein>
<evidence type="ECO:0000313" key="1">
    <source>
        <dbReference type="EMBL" id="KGO84818.1"/>
    </source>
</evidence>
<name>A0A0A2M024_9FLAO</name>
<dbReference type="STRING" id="1121895.GCA_000378485_02725"/>
<proteinExistence type="predicted"/>
<organism evidence="1 2">
    <name type="scientific">Flavobacterium rivuli WB 3.3-2 = DSM 21788</name>
    <dbReference type="NCBI Taxonomy" id="1121895"/>
    <lineage>
        <taxon>Bacteria</taxon>
        <taxon>Pseudomonadati</taxon>
        <taxon>Bacteroidota</taxon>
        <taxon>Flavobacteriia</taxon>
        <taxon>Flavobacteriales</taxon>
        <taxon>Flavobacteriaceae</taxon>
        <taxon>Flavobacterium</taxon>
    </lineage>
</organism>
<comment type="caution">
    <text evidence="1">The sequence shown here is derived from an EMBL/GenBank/DDBJ whole genome shotgun (WGS) entry which is preliminary data.</text>
</comment>
<dbReference type="eggNOG" id="COG0784">
    <property type="taxonomic scope" value="Bacteria"/>
</dbReference>
<keyword evidence="2" id="KW-1185">Reference proteome</keyword>
<dbReference type="Proteomes" id="UP000030152">
    <property type="component" value="Unassembled WGS sequence"/>
</dbReference>
<dbReference type="RefSeq" id="WP_020213893.1">
    <property type="nucleotide sequence ID" value="NZ_JRLX01000035.1"/>
</dbReference>
<evidence type="ECO:0000313" key="2">
    <source>
        <dbReference type="Proteomes" id="UP000030152"/>
    </source>
</evidence>
<accession>A0A0A2M024</accession>
<dbReference type="OrthoDB" id="1363789at2"/>
<evidence type="ECO:0008006" key="3">
    <source>
        <dbReference type="Google" id="ProtNLM"/>
    </source>
</evidence>
<dbReference type="AlphaFoldDB" id="A0A0A2M024"/>
<gene>
    <name evidence="1" type="ORF">Q765_19600</name>
</gene>
<sequence length="142" mass="16050">MNKNGTIVLLDNDTAASDVICNGLKALGHRNEILCFDDSEAVAQYLADNQLNVFLLMQSTTSPGVQVPDTRNMIFMHESFNTDNVPYSFLVLTKQRLLTGRLHTFVHCYYKPAALSHVIETLTGVVDFWKDHVFPPRVEQHN</sequence>
<dbReference type="EMBL" id="JRLX01000035">
    <property type="protein sequence ID" value="KGO84818.1"/>
    <property type="molecule type" value="Genomic_DNA"/>
</dbReference>